<dbReference type="Gene3D" id="1.10.287.950">
    <property type="entry name" value="Methyl-accepting chemotaxis protein"/>
    <property type="match status" value="1"/>
</dbReference>
<evidence type="ECO:0008006" key="4">
    <source>
        <dbReference type="Google" id="ProtNLM"/>
    </source>
</evidence>
<name>A0A6F8PMK5_9GAMM</name>
<reference evidence="3" key="1">
    <citation type="submission" date="2019-11" db="EMBL/GenBank/DDBJ databases">
        <title>Isolation and characterization of two novel species in the genus Thiomicrorhabdus.</title>
        <authorList>
            <person name="Mochizuki J."/>
            <person name="Kojima H."/>
            <person name="Fukui M."/>
        </authorList>
    </citation>
    <scope>NUCLEOTIDE SEQUENCE [LARGE SCALE GENOMIC DNA]</scope>
    <source>
        <strain evidence="3">AkT22</strain>
    </source>
</reference>
<accession>A0A6F8PMK5</accession>
<keyword evidence="3" id="KW-1185">Reference proteome</keyword>
<keyword evidence="1" id="KW-0812">Transmembrane</keyword>
<gene>
    <name evidence="2" type="ORF">THMIRHAT_10870</name>
</gene>
<feature type="transmembrane region" description="Helical" evidence="1">
    <location>
        <begin position="37"/>
        <end position="60"/>
    </location>
</feature>
<sequence>MNLLEDQIELKNSLAKFQHIMVMQEQANQLANQRISFIYRMVLIGFLLILVAFSGTAYVMTTQMHKGVDSLRFMNQNMDKMSQIMFRMNGSLQGMNQDMSSLAPMVSQINTMTQQMDQLNQSMLSIQLGMSQMDSQVQQVRSSMQNMNQEFYQMQGNVQKLNSDVDTLSKPMRIFNKMNPFSR</sequence>
<dbReference type="EMBL" id="AP021888">
    <property type="protein sequence ID" value="BBP43341.1"/>
    <property type="molecule type" value="Genomic_DNA"/>
</dbReference>
<evidence type="ECO:0000256" key="1">
    <source>
        <dbReference type="SAM" id="Phobius"/>
    </source>
</evidence>
<dbReference type="KEGG" id="tzo:THMIRHAT_10870"/>
<dbReference type="AlphaFoldDB" id="A0A6F8PMK5"/>
<dbReference type="Proteomes" id="UP000501466">
    <property type="component" value="Chromosome"/>
</dbReference>
<evidence type="ECO:0000313" key="2">
    <source>
        <dbReference type="EMBL" id="BBP43341.1"/>
    </source>
</evidence>
<proteinExistence type="predicted"/>
<organism evidence="2 3">
    <name type="scientific">Thiosulfativibrio zosterae</name>
    <dbReference type="NCBI Taxonomy" id="2675053"/>
    <lineage>
        <taxon>Bacteria</taxon>
        <taxon>Pseudomonadati</taxon>
        <taxon>Pseudomonadota</taxon>
        <taxon>Gammaproteobacteria</taxon>
        <taxon>Thiotrichales</taxon>
        <taxon>Piscirickettsiaceae</taxon>
        <taxon>Thiosulfativibrio</taxon>
    </lineage>
</organism>
<dbReference type="RefSeq" id="WP_173291156.1">
    <property type="nucleotide sequence ID" value="NZ_AP021888.1"/>
</dbReference>
<evidence type="ECO:0000313" key="3">
    <source>
        <dbReference type="Proteomes" id="UP000501466"/>
    </source>
</evidence>
<keyword evidence="1" id="KW-0472">Membrane</keyword>
<keyword evidence="1" id="KW-1133">Transmembrane helix</keyword>
<dbReference type="SUPFAM" id="SSF58104">
    <property type="entry name" value="Methyl-accepting chemotaxis protein (MCP) signaling domain"/>
    <property type="match status" value="1"/>
</dbReference>
<protein>
    <recommendedName>
        <fullName evidence="4">Translation initiation factor 2</fullName>
    </recommendedName>
</protein>